<dbReference type="OrthoDB" id="1492291at2"/>
<accession>A0A5D4XJV3</accession>
<proteinExistence type="predicted"/>
<evidence type="ECO:0000313" key="3">
    <source>
        <dbReference type="Proteomes" id="UP000324973"/>
    </source>
</evidence>
<dbReference type="Proteomes" id="UP000324973">
    <property type="component" value="Unassembled WGS sequence"/>
</dbReference>
<reference evidence="2 3" key="1">
    <citation type="submission" date="2019-08" db="EMBL/GenBank/DDBJ databases">
        <title>Luteimonas viscosus sp. nov., isolated from soil of a sunflower field.</title>
        <authorList>
            <person name="Jianli Z."/>
            <person name="Ying Z."/>
        </authorList>
    </citation>
    <scope>NUCLEOTIDE SEQUENCE [LARGE SCALE GENOMIC DNA]</scope>
    <source>
        <strain evidence="2 3">XBU10</strain>
    </source>
</reference>
<keyword evidence="1" id="KW-0472">Membrane</keyword>
<comment type="caution">
    <text evidence="2">The sequence shown here is derived from an EMBL/GenBank/DDBJ whole genome shotgun (WGS) entry which is preliminary data.</text>
</comment>
<gene>
    <name evidence="2" type="ORF">FZO89_00930</name>
</gene>
<keyword evidence="3" id="KW-1185">Reference proteome</keyword>
<organism evidence="2 3">
    <name type="scientific">Luteimonas viscosa</name>
    <dbReference type="NCBI Taxonomy" id="1132694"/>
    <lineage>
        <taxon>Bacteria</taxon>
        <taxon>Pseudomonadati</taxon>
        <taxon>Pseudomonadota</taxon>
        <taxon>Gammaproteobacteria</taxon>
        <taxon>Lysobacterales</taxon>
        <taxon>Lysobacteraceae</taxon>
        <taxon>Luteimonas</taxon>
    </lineage>
</organism>
<evidence type="ECO:0008006" key="4">
    <source>
        <dbReference type="Google" id="ProtNLM"/>
    </source>
</evidence>
<name>A0A5D4XJV3_9GAMM</name>
<protein>
    <recommendedName>
        <fullName evidence="4">SMODS and SLOG-associating 2TM effector domain-containing protein</fullName>
    </recommendedName>
</protein>
<evidence type="ECO:0000313" key="2">
    <source>
        <dbReference type="EMBL" id="TYT24957.1"/>
    </source>
</evidence>
<dbReference type="RefSeq" id="WP_149101507.1">
    <property type="nucleotide sequence ID" value="NZ_VTFT01000001.1"/>
</dbReference>
<feature type="transmembrane region" description="Helical" evidence="1">
    <location>
        <begin position="36"/>
        <end position="57"/>
    </location>
</feature>
<evidence type="ECO:0000256" key="1">
    <source>
        <dbReference type="SAM" id="Phobius"/>
    </source>
</evidence>
<dbReference type="AlphaFoldDB" id="A0A5D4XJV3"/>
<keyword evidence="1" id="KW-1133">Transmembrane helix</keyword>
<keyword evidence="1" id="KW-0812">Transmembrane</keyword>
<dbReference type="EMBL" id="VTFT01000001">
    <property type="protein sequence ID" value="TYT24957.1"/>
    <property type="molecule type" value="Genomic_DNA"/>
</dbReference>
<feature type="transmembrane region" description="Helical" evidence="1">
    <location>
        <begin position="69"/>
        <end position="91"/>
    </location>
</feature>
<sequence length="163" mass="18286">MSDVANPRGELAFFIDQLHVDYEAWYAKATRSTYRWYLAMQVIAILASFSAAAIAAMTEIGEFTRWVKAAVVVLPLISGLAASAIVQFKLYDMWRLREDGRIQFQGLVTEGRQRLAAAATDADVSEIHKDLQQRAQTIEMQQGANFFGLFSASYVIQYVKPNP</sequence>